<evidence type="ECO:0000256" key="2">
    <source>
        <dbReference type="ARBA" id="ARBA00023163"/>
    </source>
</evidence>
<dbReference type="Pfam" id="PF12833">
    <property type="entry name" value="HTH_18"/>
    <property type="match status" value="1"/>
</dbReference>
<comment type="caution">
    <text evidence="4">The sequence shown here is derived from an EMBL/GenBank/DDBJ whole genome shotgun (WGS) entry which is preliminary data.</text>
</comment>
<feature type="domain" description="HTH araC/xylS-type" evidence="3">
    <location>
        <begin position="215"/>
        <end position="313"/>
    </location>
</feature>
<sequence length="316" mass="33692">MMSHKVCFLIYHGVASYDVAGPAQAFAVAGSGRYDVTIASVSGGSVESDCPGLSFSSVSAAQLTGKIDTLVIPGGLNAPTAARDVMLVETVQRLAADSARVACVCTGAFIAAEAGLLQGRRAATHWRYCDEFASRFAEVTLERDPIWVQDGPIWSSAGVSAGVDLALALIEKDYGVTTALQVARELVVFLKRPGGQSQFSSVLSSQIADAGGPLESLFAWVADNLGGDLRAEILAEKAHMSPRTFARACIARIGTTPAKAVEMMRVHAARESIEQTDTPLSTIASRYGFGDEQRMRRAFQRLAHITPSQIRARFRP</sequence>
<organism evidence="4 5">
    <name type="scientific">Paraburkholderia bengalensis</name>
    <dbReference type="NCBI Taxonomy" id="2747562"/>
    <lineage>
        <taxon>Bacteria</taxon>
        <taxon>Pseudomonadati</taxon>
        <taxon>Pseudomonadota</taxon>
        <taxon>Betaproteobacteria</taxon>
        <taxon>Burkholderiales</taxon>
        <taxon>Burkholderiaceae</taxon>
        <taxon>Paraburkholderia</taxon>
    </lineage>
</organism>
<dbReference type="InterPro" id="IPR009057">
    <property type="entry name" value="Homeodomain-like_sf"/>
</dbReference>
<dbReference type="Pfam" id="PF01965">
    <property type="entry name" value="DJ-1_PfpI"/>
    <property type="match status" value="1"/>
</dbReference>
<evidence type="ECO:0000259" key="3">
    <source>
        <dbReference type="PROSITE" id="PS01124"/>
    </source>
</evidence>
<dbReference type="PANTHER" id="PTHR43130">
    <property type="entry name" value="ARAC-FAMILY TRANSCRIPTIONAL REGULATOR"/>
    <property type="match status" value="1"/>
</dbReference>
<dbReference type="CDD" id="cd03137">
    <property type="entry name" value="GATase1_AraC_1"/>
    <property type="match status" value="1"/>
</dbReference>
<keyword evidence="2" id="KW-0804">Transcription</keyword>
<evidence type="ECO:0000313" key="5">
    <source>
        <dbReference type="Proteomes" id="UP001386437"/>
    </source>
</evidence>
<keyword evidence="1" id="KW-0805">Transcription regulation</keyword>
<name>A0ABU8ILD1_9BURK</name>
<dbReference type="Proteomes" id="UP001386437">
    <property type="component" value="Unassembled WGS sequence"/>
</dbReference>
<reference evidence="4 5" key="1">
    <citation type="journal article" date="2022" name="Arch. Microbiol.">
        <title>Paraburkholderia bengalensis sp. nov. isolated from roots of Oryza sativa, IR64.</title>
        <authorList>
            <person name="Nag P."/>
            <person name="Mondal N."/>
            <person name="Sarkar J."/>
            <person name="Das S."/>
        </authorList>
    </citation>
    <scope>NUCLEOTIDE SEQUENCE [LARGE SCALE GENOMIC DNA]</scope>
    <source>
        <strain evidence="4 5">IR64_4_BI</strain>
    </source>
</reference>
<dbReference type="SUPFAM" id="SSF46689">
    <property type="entry name" value="Homeodomain-like"/>
    <property type="match status" value="1"/>
</dbReference>
<keyword evidence="5" id="KW-1185">Reference proteome</keyword>
<dbReference type="InterPro" id="IPR029062">
    <property type="entry name" value="Class_I_gatase-like"/>
</dbReference>
<evidence type="ECO:0000313" key="4">
    <source>
        <dbReference type="EMBL" id="MEI5996314.1"/>
    </source>
</evidence>
<dbReference type="InterPro" id="IPR018060">
    <property type="entry name" value="HTH_AraC"/>
</dbReference>
<dbReference type="EMBL" id="JACFYJ010000003">
    <property type="protein sequence ID" value="MEI5996314.1"/>
    <property type="molecule type" value="Genomic_DNA"/>
</dbReference>
<dbReference type="InterPro" id="IPR052158">
    <property type="entry name" value="INH-QAR"/>
</dbReference>
<dbReference type="SMART" id="SM00342">
    <property type="entry name" value="HTH_ARAC"/>
    <property type="match status" value="1"/>
</dbReference>
<dbReference type="Gene3D" id="3.40.50.880">
    <property type="match status" value="1"/>
</dbReference>
<protein>
    <submittedName>
        <fullName evidence="4">DJ-1/PfpI family protein</fullName>
    </submittedName>
</protein>
<dbReference type="InterPro" id="IPR002818">
    <property type="entry name" value="DJ-1/PfpI"/>
</dbReference>
<dbReference type="SUPFAM" id="SSF52317">
    <property type="entry name" value="Class I glutamine amidotransferase-like"/>
    <property type="match status" value="1"/>
</dbReference>
<accession>A0ABU8ILD1</accession>
<proteinExistence type="predicted"/>
<dbReference type="PANTHER" id="PTHR43130:SF3">
    <property type="entry name" value="HTH-TYPE TRANSCRIPTIONAL REGULATOR RV1931C"/>
    <property type="match status" value="1"/>
</dbReference>
<dbReference type="Gene3D" id="1.10.10.60">
    <property type="entry name" value="Homeodomain-like"/>
    <property type="match status" value="1"/>
</dbReference>
<dbReference type="PROSITE" id="PS01124">
    <property type="entry name" value="HTH_ARAC_FAMILY_2"/>
    <property type="match status" value="1"/>
</dbReference>
<gene>
    <name evidence="4" type="ORF">H3V53_03560</name>
</gene>
<evidence type="ECO:0000256" key="1">
    <source>
        <dbReference type="ARBA" id="ARBA00023015"/>
    </source>
</evidence>